<dbReference type="Proteomes" id="UP000285120">
    <property type="component" value="Unassembled WGS sequence"/>
</dbReference>
<dbReference type="InterPro" id="IPR020536">
    <property type="entry name" value="ThiI_AANH"/>
</dbReference>
<evidence type="ECO:0000256" key="9">
    <source>
        <dbReference type="ARBA" id="ARBA00022977"/>
    </source>
</evidence>
<sequence>MIFDHIIVRYGELALKGQNRKLFEKQLLHNIRQVITAFPDVKAKRTYGRIIIELHGENGSEVAEKIRFVFGISSLSLAAKAENSIESIRSTALAVFKAYDGSKNTFKVSARRAYKNFPVSSQKVNPAVGGWILEHTEETSVDVHQPQVELTIDIREQGTYISCGRISGAKGLPVGSGGRGLLMLSGGIDSPVAGYLSLKRGVTIEAIHFHSPPYTTSHALQKVKDAAEVLSAYGADIRLHIVPFTSIQTGIRDHIHSSYQMTVTRRMMLRIAEKVAGRENIQAIINGESIGQVASQTIESMYTINEVTTMPVIRPLAAMDKEDVMELAETIGTYPISIRPYEDCCTIFLPTDSVTKPLRGKASRFENHFHYEPLVEEAVQQTETITISASAASAGGIDSLL</sequence>
<dbReference type="InterPro" id="IPR049962">
    <property type="entry name" value="THUMP_ThiI"/>
</dbReference>
<keyword evidence="6 19" id="KW-0547">Nucleotide-binding</keyword>
<dbReference type="AlphaFoldDB" id="A0A419V793"/>
<dbReference type="NCBIfam" id="TIGR00342">
    <property type="entry name" value="tRNA uracil 4-sulfurtransferase ThiI"/>
    <property type="match status" value="1"/>
</dbReference>
<dbReference type="Gene3D" id="3.30.2130.30">
    <property type="match status" value="1"/>
</dbReference>
<dbReference type="SUPFAM" id="SSF52402">
    <property type="entry name" value="Adenine nucleotide alpha hydrolases-like"/>
    <property type="match status" value="1"/>
</dbReference>
<evidence type="ECO:0000256" key="5">
    <source>
        <dbReference type="ARBA" id="ARBA00022679"/>
    </source>
</evidence>
<dbReference type="FunFam" id="3.40.50.620:FF:000053">
    <property type="entry name" value="Probable tRNA sulfurtransferase"/>
    <property type="match status" value="1"/>
</dbReference>
<evidence type="ECO:0000256" key="6">
    <source>
        <dbReference type="ARBA" id="ARBA00022741"/>
    </source>
</evidence>
<feature type="binding site" evidence="19">
    <location>
        <position position="287"/>
    </location>
    <ligand>
        <name>ATP</name>
        <dbReference type="ChEBI" id="CHEBI:30616"/>
    </ligand>
</feature>
<dbReference type="Pfam" id="PF02568">
    <property type="entry name" value="ThiI"/>
    <property type="match status" value="1"/>
</dbReference>
<dbReference type="InterPro" id="IPR054173">
    <property type="entry name" value="ThiI_fer"/>
</dbReference>
<dbReference type="EMBL" id="RAPK01000007">
    <property type="protein sequence ID" value="RKD75766.1"/>
    <property type="molecule type" value="Genomic_DNA"/>
</dbReference>
<evidence type="ECO:0000259" key="20">
    <source>
        <dbReference type="PROSITE" id="PS51165"/>
    </source>
</evidence>
<evidence type="ECO:0000256" key="13">
    <source>
        <dbReference type="ARBA" id="ARBA00061472"/>
    </source>
</evidence>
<protein>
    <recommendedName>
        <fullName evidence="15 19">Probable tRNA sulfurtransferase</fullName>
        <ecNumber evidence="14 19">2.8.1.4</ecNumber>
    </recommendedName>
    <alternativeName>
        <fullName evidence="16 19">Sulfur carrier protein ThiS sulfurtransferase</fullName>
    </alternativeName>
    <alternativeName>
        <fullName evidence="17 19">Thiamine biosynthesis protein ThiI</fullName>
    </alternativeName>
    <alternativeName>
        <fullName evidence="18 19">tRNA 4-thiouridine synthase</fullName>
    </alternativeName>
</protein>
<feature type="binding site" evidence="19">
    <location>
        <position position="265"/>
    </location>
    <ligand>
        <name>ATP</name>
        <dbReference type="ChEBI" id="CHEBI:30616"/>
    </ligand>
</feature>
<dbReference type="InterPro" id="IPR014729">
    <property type="entry name" value="Rossmann-like_a/b/a_fold"/>
</dbReference>
<dbReference type="PANTHER" id="PTHR43209:SF1">
    <property type="entry name" value="TRNA SULFURTRANSFERASE"/>
    <property type="match status" value="1"/>
</dbReference>
<dbReference type="UniPathway" id="UPA00060"/>
<comment type="function">
    <text evidence="12 19">Catalyzes the ATP-dependent transfer of a sulfur to tRNA to produce 4-thiouridine in position 8 of tRNAs, which functions as a near-UV photosensor. Also catalyzes the transfer of sulfur to the sulfur carrier protein ThiS, forming ThiS-thiocarboxylate. This is a step in the synthesis of thiazole, in the thiamine biosynthesis pathway. The sulfur is donated as persulfide by IscS.</text>
</comment>
<evidence type="ECO:0000313" key="22">
    <source>
        <dbReference type="Proteomes" id="UP000285120"/>
    </source>
</evidence>
<dbReference type="CDD" id="cd11716">
    <property type="entry name" value="THUMP_ThiI"/>
    <property type="match status" value="1"/>
</dbReference>
<evidence type="ECO:0000256" key="17">
    <source>
        <dbReference type="ARBA" id="ARBA00077849"/>
    </source>
</evidence>
<dbReference type="Gene3D" id="3.40.50.620">
    <property type="entry name" value="HUPs"/>
    <property type="match status" value="1"/>
</dbReference>
<dbReference type="GO" id="GO:0140741">
    <property type="term" value="F:tRNA-uracil-4 sulfurtransferase activity"/>
    <property type="evidence" value="ECO:0007669"/>
    <property type="project" value="UniProtKB-EC"/>
</dbReference>
<dbReference type="GO" id="GO:0002937">
    <property type="term" value="P:tRNA 4-thiouridine biosynthesis"/>
    <property type="evidence" value="ECO:0007669"/>
    <property type="project" value="TreeGrafter"/>
</dbReference>
<dbReference type="GO" id="GO:0004810">
    <property type="term" value="F:CCA tRNA nucleotidyltransferase activity"/>
    <property type="evidence" value="ECO:0007669"/>
    <property type="project" value="InterPro"/>
</dbReference>
<keyword evidence="8 19" id="KW-0694">RNA-binding</keyword>
<evidence type="ECO:0000256" key="11">
    <source>
        <dbReference type="ARBA" id="ARBA00052330"/>
    </source>
</evidence>
<feature type="binding site" evidence="19">
    <location>
        <begin position="208"/>
        <end position="209"/>
    </location>
    <ligand>
        <name>ATP</name>
        <dbReference type="ChEBI" id="CHEBI:30616"/>
    </ligand>
</feature>
<comment type="subcellular location">
    <subcellularLocation>
        <location evidence="1 19">Cytoplasm</location>
    </subcellularLocation>
</comment>
<evidence type="ECO:0000256" key="2">
    <source>
        <dbReference type="ARBA" id="ARBA00004948"/>
    </source>
</evidence>
<dbReference type="Pfam" id="PF02926">
    <property type="entry name" value="THUMP"/>
    <property type="match status" value="1"/>
</dbReference>
<dbReference type="InterPro" id="IPR049961">
    <property type="entry name" value="ThiI_N"/>
</dbReference>
<evidence type="ECO:0000256" key="8">
    <source>
        <dbReference type="ARBA" id="ARBA00022884"/>
    </source>
</evidence>
<evidence type="ECO:0000256" key="14">
    <source>
        <dbReference type="ARBA" id="ARBA00066827"/>
    </source>
</evidence>
<proteinExistence type="inferred from homology"/>
<dbReference type="PANTHER" id="PTHR43209">
    <property type="entry name" value="TRNA SULFURTRANSFERASE"/>
    <property type="match status" value="1"/>
</dbReference>
<evidence type="ECO:0000256" key="16">
    <source>
        <dbReference type="ARBA" id="ARBA00075337"/>
    </source>
</evidence>
<dbReference type="HAMAP" id="MF_00021">
    <property type="entry name" value="ThiI"/>
    <property type="match status" value="1"/>
</dbReference>
<comment type="similarity">
    <text evidence="13 19">Belongs to the ThiI family.</text>
</comment>
<dbReference type="RefSeq" id="WP_120192622.1">
    <property type="nucleotide sequence ID" value="NZ_RAPK01000007.1"/>
</dbReference>
<dbReference type="GO" id="GO:0052837">
    <property type="term" value="P:thiazole biosynthetic process"/>
    <property type="evidence" value="ECO:0007669"/>
    <property type="project" value="TreeGrafter"/>
</dbReference>
<organism evidence="21 22">
    <name type="scientific">Sinobaca qinghaiensis</name>
    <dbReference type="NCBI Taxonomy" id="342944"/>
    <lineage>
        <taxon>Bacteria</taxon>
        <taxon>Bacillati</taxon>
        <taxon>Bacillota</taxon>
        <taxon>Bacilli</taxon>
        <taxon>Bacillales</taxon>
        <taxon>Sporolactobacillaceae</taxon>
        <taxon>Sinobaca</taxon>
    </lineage>
</organism>
<evidence type="ECO:0000256" key="1">
    <source>
        <dbReference type="ARBA" id="ARBA00004496"/>
    </source>
</evidence>
<dbReference type="SMART" id="SM00981">
    <property type="entry name" value="THUMP"/>
    <property type="match status" value="1"/>
</dbReference>
<evidence type="ECO:0000313" key="21">
    <source>
        <dbReference type="EMBL" id="RKD75766.1"/>
    </source>
</evidence>
<reference evidence="21 22" key="1">
    <citation type="submission" date="2018-09" db="EMBL/GenBank/DDBJ databases">
        <title>Genomic Encyclopedia of Archaeal and Bacterial Type Strains, Phase II (KMG-II): from individual species to whole genera.</title>
        <authorList>
            <person name="Goeker M."/>
        </authorList>
    </citation>
    <scope>NUCLEOTIDE SEQUENCE [LARGE SCALE GENOMIC DNA]</scope>
    <source>
        <strain evidence="21 22">DSM 17008</strain>
    </source>
</reference>
<comment type="catalytic activity">
    <reaction evidence="10 19">
        <text>[ThiI sulfur-carrier protein]-S-sulfanyl-L-cysteine + a uridine in tRNA + 2 reduced [2Fe-2S]-[ferredoxin] + ATP + H(+) = [ThiI sulfur-carrier protein]-L-cysteine + a 4-thiouridine in tRNA + 2 oxidized [2Fe-2S]-[ferredoxin] + AMP + diphosphate</text>
        <dbReference type="Rhea" id="RHEA:24176"/>
        <dbReference type="Rhea" id="RHEA-COMP:10000"/>
        <dbReference type="Rhea" id="RHEA-COMP:10001"/>
        <dbReference type="Rhea" id="RHEA-COMP:13337"/>
        <dbReference type="Rhea" id="RHEA-COMP:13338"/>
        <dbReference type="Rhea" id="RHEA-COMP:13339"/>
        <dbReference type="Rhea" id="RHEA-COMP:13340"/>
        <dbReference type="ChEBI" id="CHEBI:15378"/>
        <dbReference type="ChEBI" id="CHEBI:29950"/>
        <dbReference type="ChEBI" id="CHEBI:30616"/>
        <dbReference type="ChEBI" id="CHEBI:33019"/>
        <dbReference type="ChEBI" id="CHEBI:33737"/>
        <dbReference type="ChEBI" id="CHEBI:33738"/>
        <dbReference type="ChEBI" id="CHEBI:61963"/>
        <dbReference type="ChEBI" id="CHEBI:65315"/>
        <dbReference type="ChEBI" id="CHEBI:136798"/>
        <dbReference type="ChEBI" id="CHEBI:456215"/>
        <dbReference type="EC" id="2.8.1.4"/>
    </reaction>
</comment>
<dbReference type="GO" id="GO:0005524">
    <property type="term" value="F:ATP binding"/>
    <property type="evidence" value="ECO:0007669"/>
    <property type="project" value="UniProtKB-UniRule"/>
</dbReference>
<keyword evidence="5 19" id="KW-0808">Transferase</keyword>
<comment type="caution">
    <text evidence="21">The sequence shown here is derived from an EMBL/GenBank/DDBJ whole genome shotgun (WGS) entry which is preliminary data.</text>
</comment>
<evidence type="ECO:0000256" key="15">
    <source>
        <dbReference type="ARBA" id="ARBA00071867"/>
    </source>
</evidence>
<feature type="binding site" evidence="19">
    <location>
        <begin position="183"/>
        <end position="184"/>
    </location>
    <ligand>
        <name>ATP</name>
        <dbReference type="ChEBI" id="CHEBI:30616"/>
    </ligand>
</feature>
<dbReference type="InterPro" id="IPR003720">
    <property type="entry name" value="tRNA_STrfase"/>
</dbReference>
<evidence type="ECO:0000256" key="18">
    <source>
        <dbReference type="ARBA" id="ARBA00080570"/>
    </source>
</evidence>
<evidence type="ECO:0000256" key="7">
    <source>
        <dbReference type="ARBA" id="ARBA00022840"/>
    </source>
</evidence>
<evidence type="ECO:0000256" key="3">
    <source>
        <dbReference type="ARBA" id="ARBA00022490"/>
    </source>
</evidence>
<feature type="binding site" evidence="19">
    <location>
        <position position="296"/>
    </location>
    <ligand>
        <name>ATP</name>
        <dbReference type="ChEBI" id="CHEBI:30616"/>
    </ligand>
</feature>
<feature type="domain" description="THUMP" evidence="20">
    <location>
        <begin position="60"/>
        <end position="165"/>
    </location>
</feature>
<evidence type="ECO:0000256" key="12">
    <source>
        <dbReference type="ARBA" id="ARBA00058382"/>
    </source>
</evidence>
<dbReference type="InterPro" id="IPR004114">
    <property type="entry name" value="THUMP_dom"/>
</dbReference>
<dbReference type="CDD" id="cd01712">
    <property type="entry name" value="PPase_ThiI"/>
    <property type="match status" value="1"/>
</dbReference>
<evidence type="ECO:0000256" key="4">
    <source>
        <dbReference type="ARBA" id="ARBA00022555"/>
    </source>
</evidence>
<accession>A0A419V793</accession>
<dbReference type="GO" id="GO:0000049">
    <property type="term" value="F:tRNA binding"/>
    <property type="evidence" value="ECO:0007669"/>
    <property type="project" value="UniProtKB-UniRule"/>
</dbReference>
<keyword evidence="7 19" id="KW-0067">ATP-binding</keyword>
<dbReference type="GO" id="GO:0005829">
    <property type="term" value="C:cytosol"/>
    <property type="evidence" value="ECO:0007669"/>
    <property type="project" value="TreeGrafter"/>
</dbReference>
<evidence type="ECO:0000256" key="10">
    <source>
        <dbReference type="ARBA" id="ARBA00050570"/>
    </source>
</evidence>
<dbReference type="GO" id="GO:0009228">
    <property type="term" value="P:thiamine biosynthetic process"/>
    <property type="evidence" value="ECO:0007669"/>
    <property type="project" value="UniProtKB-KW"/>
</dbReference>
<comment type="pathway">
    <text evidence="2 19">Cofactor biosynthesis; thiamine diphosphate biosynthesis.</text>
</comment>
<keyword evidence="22" id="KW-1185">Reference proteome</keyword>
<dbReference type="PROSITE" id="PS51165">
    <property type="entry name" value="THUMP"/>
    <property type="match status" value="1"/>
</dbReference>
<dbReference type="EC" id="2.8.1.4" evidence="14 19"/>
<dbReference type="SUPFAM" id="SSF143437">
    <property type="entry name" value="THUMP domain-like"/>
    <property type="match status" value="1"/>
</dbReference>
<dbReference type="InterPro" id="IPR050102">
    <property type="entry name" value="tRNA_sulfurtransferase_ThiI"/>
</dbReference>
<gene>
    <name evidence="19" type="primary">thiI</name>
    <name evidence="21" type="ORF">ATL39_1469</name>
</gene>
<dbReference type="Pfam" id="PF22025">
    <property type="entry name" value="ThiI_fer"/>
    <property type="match status" value="1"/>
</dbReference>
<dbReference type="GO" id="GO:0009229">
    <property type="term" value="P:thiamine diphosphate biosynthetic process"/>
    <property type="evidence" value="ECO:0007669"/>
    <property type="project" value="UniProtKB-UniRule"/>
</dbReference>
<keyword evidence="3 19" id="KW-0963">Cytoplasm</keyword>
<evidence type="ECO:0000256" key="19">
    <source>
        <dbReference type="HAMAP-Rule" id="MF_00021"/>
    </source>
</evidence>
<comment type="catalytic activity">
    <reaction evidence="11 19">
        <text>[ThiS sulfur-carrier protein]-C-terminal Gly-Gly-AMP + S-sulfanyl-L-cysteinyl-[cysteine desulfurase] + AH2 = [ThiS sulfur-carrier protein]-C-terminal-Gly-aminoethanethioate + L-cysteinyl-[cysteine desulfurase] + A + AMP + 2 H(+)</text>
        <dbReference type="Rhea" id="RHEA:43340"/>
        <dbReference type="Rhea" id="RHEA-COMP:12157"/>
        <dbReference type="Rhea" id="RHEA-COMP:12158"/>
        <dbReference type="Rhea" id="RHEA-COMP:12910"/>
        <dbReference type="Rhea" id="RHEA-COMP:19908"/>
        <dbReference type="ChEBI" id="CHEBI:13193"/>
        <dbReference type="ChEBI" id="CHEBI:15378"/>
        <dbReference type="ChEBI" id="CHEBI:17499"/>
        <dbReference type="ChEBI" id="CHEBI:29950"/>
        <dbReference type="ChEBI" id="CHEBI:61963"/>
        <dbReference type="ChEBI" id="CHEBI:90618"/>
        <dbReference type="ChEBI" id="CHEBI:232372"/>
        <dbReference type="ChEBI" id="CHEBI:456215"/>
    </reaction>
</comment>
<dbReference type="OrthoDB" id="9773948at2"/>
<keyword evidence="4 19" id="KW-0820">tRNA-binding</keyword>
<keyword evidence="9 19" id="KW-0784">Thiamine biosynthesis</keyword>
<name>A0A419V793_9BACL</name>